<dbReference type="PANTHER" id="PTHR35893">
    <property type="entry name" value="INNER MEMBRANE PROTEIN-RELATED"/>
    <property type="match status" value="1"/>
</dbReference>
<evidence type="ECO:0000313" key="2">
    <source>
        <dbReference type="EMBL" id="QGZ93858.1"/>
    </source>
</evidence>
<dbReference type="GO" id="GO:0043022">
    <property type="term" value="F:ribosome binding"/>
    <property type="evidence" value="ECO:0007669"/>
    <property type="project" value="InterPro"/>
</dbReference>
<evidence type="ECO:0008006" key="4">
    <source>
        <dbReference type="Google" id="ProtNLM"/>
    </source>
</evidence>
<dbReference type="KEGG" id="tsv:DSM104635_00672"/>
<dbReference type="AlphaFoldDB" id="A0A6I6MKU6"/>
<sequence length="108" mass="11671">MAQALDTGMRGRKNGHARSALKSRTTDVLDDFTELRKDMTKLADAARKAAREEVKHAGQRLEGLGRDMRTRAAEGSEYAVEQVRSHPGAAIGISLGAGLLLGMVLARR</sequence>
<evidence type="ECO:0000313" key="3">
    <source>
        <dbReference type="Proteomes" id="UP000431269"/>
    </source>
</evidence>
<proteinExistence type="predicted"/>
<dbReference type="PANTHER" id="PTHR35893:SF3">
    <property type="entry name" value="INNER MEMBRANE PROTEIN"/>
    <property type="match status" value="1"/>
</dbReference>
<feature type="compositionally biased region" description="Basic residues" evidence="1">
    <location>
        <begin position="10"/>
        <end position="21"/>
    </location>
</feature>
<name>A0A6I6MKU6_9CAUL</name>
<reference evidence="3" key="1">
    <citation type="submission" date="2019-12" db="EMBL/GenBank/DDBJ databases">
        <title>Complete genome of Terracaulis silvestris 0127_4.</title>
        <authorList>
            <person name="Vieira S."/>
            <person name="Riedel T."/>
            <person name="Sproer C."/>
            <person name="Pascual J."/>
            <person name="Boedeker C."/>
            <person name="Overmann J."/>
        </authorList>
    </citation>
    <scope>NUCLEOTIDE SEQUENCE [LARGE SCALE GENOMIC DNA]</scope>
    <source>
        <strain evidence="3">0127_4</strain>
    </source>
</reference>
<evidence type="ECO:0000256" key="1">
    <source>
        <dbReference type="SAM" id="MobiDB-lite"/>
    </source>
</evidence>
<dbReference type="InterPro" id="IPR010279">
    <property type="entry name" value="YqjD/ElaB"/>
</dbReference>
<dbReference type="RefSeq" id="WP_158764844.1">
    <property type="nucleotide sequence ID" value="NZ_CP047045.1"/>
</dbReference>
<protein>
    <recommendedName>
        <fullName evidence="4">DUF883 domain-containing protein</fullName>
    </recommendedName>
</protein>
<organism evidence="2 3">
    <name type="scientific">Terricaulis silvestris</name>
    <dbReference type="NCBI Taxonomy" id="2686094"/>
    <lineage>
        <taxon>Bacteria</taxon>
        <taxon>Pseudomonadati</taxon>
        <taxon>Pseudomonadota</taxon>
        <taxon>Alphaproteobacteria</taxon>
        <taxon>Caulobacterales</taxon>
        <taxon>Caulobacteraceae</taxon>
        <taxon>Terricaulis</taxon>
    </lineage>
</organism>
<dbReference type="Proteomes" id="UP000431269">
    <property type="component" value="Chromosome"/>
</dbReference>
<accession>A0A6I6MKU6</accession>
<feature type="region of interest" description="Disordered" evidence="1">
    <location>
        <begin position="1"/>
        <end position="22"/>
    </location>
</feature>
<keyword evidence="3" id="KW-1185">Reference proteome</keyword>
<dbReference type="EMBL" id="CP047045">
    <property type="protein sequence ID" value="QGZ93858.1"/>
    <property type="molecule type" value="Genomic_DNA"/>
</dbReference>
<gene>
    <name evidence="2" type="ORF">DSM104635_00672</name>
</gene>